<keyword evidence="3" id="KW-1185">Reference proteome</keyword>
<dbReference type="Proteomes" id="UP001597045">
    <property type="component" value="Unassembled WGS sequence"/>
</dbReference>
<accession>A0ABW3MMU2</accession>
<dbReference type="EMBL" id="JBHTIS010002951">
    <property type="protein sequence ID" value="MFD1050589.1"/>
    <property type="molecule type" value="Genomic_DNA"/>
</dbReference>
<sequence length="115" mass="12380">AARRNGLGRDTWIHPLGGRTTLNWSACAFTVGAGWSDGVVFDTGDVFAIAMTMMARRAATAATNRRNTPNFIVMNIFVSLLESGDQTPDTSVSTSPNSGWVVERNSRSVTRSTVN</sequence>
<feature type="region of interest" description="Disordered" evidence="1">
    <location>
        <begin position="84"/>
        <end position="115"/>
    </location>
</feature>
<organism evidence="2 3">
    <name type="scientific">Kibdelosporangium lantanae</name>
    <dbReference type="NCBI Taxonomy" id="1497396"/>
    <lineage>
        <taxon>Bacteria</taxon>
        <taxon>Bacillati</taxon>
        <taxon>Actinomycetota</taxon>
        <taxon>Actinomycetes</taxon>
        <taxon>Pseudonocardiales</taxon>
        <taxon>Pseudonocardiaceae</taxon>
        <taxon>Kibdelosporangium</taxon>
    </lineage>
</organism>
<evidence type="ECO:0000313" key="3">
    <source>
        <dbReference type="Proteomes" id="UP001597045"/>
    </source>
</evidence>
<feature type="compositionally biased region" description="Polar residues" evidence="1">
    <location>
        <begin position="84"/>
        <end position="98"/>
    </location>
</feature>
<proteinExistence type="predicted"/>
<protein>
    <submittedName>
        <fullName evidence="2">Uncharacterized protein</fullName>
    </submittedName>
</protein>
<comment type="caution">
    <text evidence="2">The sequence shown here is derived from an EMBL/GenBank/DDBJ whole genome shotgun (WGS) entry which is preliminary data.</text>
</comment>
<gene>
    <name evidence="2" type="ORF">ACFQ1S_36215</name>
</gene>
<evidence type="ECO:0000256" key="1">
    <source>
        <dbReference type="SAM" id="MobiDB-lite"/>
    </source>
</evidence>
<reference evidence="3" key="1">
    <citation type="journal article" date="2019" name="Int. J. Syst. Evol. Microbiol.">
        <title>The Global Catalogue of Microorganisms (GCM) 10K type strain sequencing project: providing services to taxonomists for standard genome sequencing and annotation.</title>
        <authorList>
            <consortium name="The Broad Institute Genomics Platform"/>
            <consortium name="The Broad Institute Genome Sequencing Center for Infectious Disease"/>
            <person name="Wu L."/>
            <person name="Ma J."/>
        </authorList>
    </citation>
    <scope>NUCLEOTIDE SEQUENCE [LARGE SCALE GENOMIC DNA]</scope>
    <source>
        <strain evidence="3">JCM 31486</strain>
    </source>
</reference>
<evidence type="ECO:0000313" key="2">
    <source>
        <dbReference type="EMBL" id="MFD1050589.1"/>
    </source>
</evidence>
<name>A0ABW3MMU2_9PSEU</name>
<feature type="non-terminal residue" evidence="2">
    <location>
        <position position="1"/>
    </location>
</feature>